<keyword evidence="1" id="KW-0175">Coiled coil</keyword>
<protein>
    <submittedName>
        <fullName evidence="2">Uncharacterized protein</fullName>
    </submittedName>
</protein>
<accession>A0ABS6FY26</accession>
<dbReference type="Proteomes" id="UP000779508">
    <property type="component" value="Unassembled WGS sequence"/>
</dbReference>
<evidence type="ECO:0000313" key="3">
    <source>
        <dbReference type="Proteomes" id="UP000779508"/>
    </source>
</evidence>
<comment type="caution">
    <text evidence="2">The sequence shown here is derived from an EMBL/GenBank/DDBJ whole genome shotgun (WGS) entry which is preliminary data.</text>
</comment>
<name>A0ABS6FY26_9FIRM</name>
<sequence>MFLKKNESIEFANTIMKKSRIPILIYDEQWKKLFTNSMNKSMETLSKDLQQLLTEEKELEHRLKSSQGRKRILMNKIIHLSDRLNSKGEEVEISDIEDAKDEIAKINEEIDEIRENLELYPKKIESTNMELLKETAKVAYSEINNTQTRLSDIEEEINILREKLGQYRDEKEALEEKAQVLYSLLHSIIGPEEIEKLDVKFFQK</sequence>
<dbReference type="RefSeq" id="WP_216414485.1">
    <property type="nucleotide sequence ID" value="NZ_JAHLQK010000001.1"/>
</dbReference>
<keyword evidence="3" id="KW-1185">Reference proteome</keyword>
<evidence type="ECO:0000313" key="2">
    <source>
        <dbReference type="EMBL" id="MBU5674973.1"/>
    </source>
</evidence>
<evidence type="ECO:0000256" key="1">
    <source>
        <dbReference type="SAM" id="Coils"/>
    </source>
</evidence>
<reference evidence="2 3" key="1">
    <citation type="submission" date="2021-06" db="EMBL/GenBank/DDBJ databases">
        <authorList>
            <person name="Sun Q."/>
            <person name="Li D."/>
        </authorList>
    </citation>
    <scope>NUCLEOTIDE SEQUENCE [LARGE SCALE GENOMIC DNA]</scope>
    <source>
        <strain evidence="2 3">MSJ-5</strain>
    </source>
</reference>
<gene>
    <name evidence="2" type="ORF">KQI88_00900</name>
</gene>
<proteinExistence type="predicted"/>
<organism evidence="2 3">
    <name type="scientific">Alkaliphilus flagellatus</name>
    <dbReference type="NCBI Taxonomy" id="2841507"/>
    <lineage>
        <taxon>Bacteria</taxon>
        <taxon>Bacillati</taxon>
        <taxon>Bacillota</taxon>
        <taxon>Clostridia</taxon>
        <taxon>Peptostreptococcales</taxon>
        <taxon>Natronincolaceae</taxon>
        <taxon>Alkaliphilus</taxon>
    </lineage>
</organism>
<feature type="coiled-coil region" evidence="1">
    <location>
        <begin position="42"/>
        <end position="184"/>
    </location>
</feature>
<dbReference type="EMBL" id="JAHLQK010000001">
    <property type="protein sequence ID" value="MBU5674973.1"/>
    <property type="molecule type" value="Genomic_DNA"/>
</dbReference>